<proteinExistence type="predicted"/>
<feature type="transmembrane region" description="Helical" evidence="1">
    <location>
        <begin position="194"/>
        <end position="215"/>
    </location>
</feature>
<keyword evidence="1" id="KW-1133">Transmembrane helix</keyword>
<reference evidence="3" key="1">
    <citation type="submission" date="2016-10" db="EMBL/GenBank/DDBJ databases">
        <authorList>
            <person name="Varghese N."/>
            <person name="Submissions S."/>
        </authorList>
    </citation>
    <scope>NUCLEOTIDE SEQUENCE [LARGE SCALE GENOMIC DNA]</scope>
    <source>
        <strain evidence="3">DSM 13577</strain>
    </source>
</reference>
<sequence>MLKKYFNPYFSRKQHFFSTLFGLGMVLLAYQQVNIFIEHFSSELDLFIPKYIMVGMLLFLGLTGVVMLTLNFNLKVKSVQIVLSIIIICLIALGLIIINDSFFLLVSLTSFFLAVIFLVYLYSPIATLVTMIILSGLYILATQTIHHFLGINFNLYIALTLFLLLNSYVGVIISRIMIKGLKGEEEARKFEREVVITHLNVIYIAIFISINLKGINVNEELTILGTTILNSFVTAIAINQIKLEHLVDLSCLFHRNHNSLNK</sequence>
<evidence type="ECO:0000313" key="3">
    <source>
        <dbReference type="Proteomes" id="UP000243819"/>
    </source>
</evidence>
<feature type="transmembrane region" description="Helical" evidence="1">
    <location>
        <begin position="47"/>
        <end position="69"/>
    </location>
</feature>
<gene>
    <name evidence="2" type="ORF">SAMN03080614_101640</name>
</gene>
<organism evidence="2 3">
    <name type="scientific">Anaerobranca gottschalkii DSM 13577</name>
    <dbReference type="NCBI Taxonomy" id="1120990"/>
    <lineage>
        <taxon>Bacteria</taxon>
        <taxon>Bacillati</taxon>
        <taxon>Bacillota</taxon>
        <taxon>Clostridia</taxon>
        <taxon>Eubacteriales</taxon>
        <taxon>Proteinivoracaceae</taxon>
        <taxon>Anaerobranca</taxon>
    </lineage>
</organism>
<keyword evidence="3" id="KW-1185">Reference proteome</keyword>
<protein>
    <submittedName>
        <fullName evidence="2">Uncharacterized protein</fullName>
    </submittedName>
</protein>
<evidence type="ECO:0000313" key="2">
    <source>
        <dbReference type="EMBL" id="SES88443.1"/>
    </source>
</evidence>
<accession>A0A1I0A430</accession>
<evidence type="ECO:0000256" key="1">
    <source>
        <dbReference type="SAM" id="Phobius"/>
    </source>
</evidence>
<feature type="transmembrane region" description="Helical" evidence="1">
    <location>
        <begin position="155"/>
        <end position="173"/>
    </location>
</feature>
<keyword evidence="1" id="KW-0472">Membrane</keyword>
<name>A0A1I0A430_9FIRM</name>
<keyword evidence="1" id="KW-0812">Transmembrane</keyword>
<dbReference type="RefSeq" id="WP_091350198.1">
    <property type="nucleotide sequence ID" value="NZ_FOIF01000016.1"/>
</dbReference>
<dbReference type="AlphaFoldDB" id="A0A1I0A430"/>
<dbReference type="EMBL" id="FOIF01000016">
    <property type="protein sequence ID" value="SES88443.1"/>
    <property type="molecule type" value="Genomic_DNA"/>
</dbReference>
<feature type="transmembrane region" description="Helical" evidence="1">
    <location>
        <begin position="129"/>
        <end position="149"/>
    </location>
</feature>
<dbReference type="Proteomes" id="UP000243819">
    <property type="component" value="Unassembled WGS sequence"/>
</dbReference>
<feature type="transmembrane region" description="Helical" evidence="1">
    <location>
        <begin position="81"/>
        <end position="98"/>
    </location>
</feature>